<keyword evidence="2" id="KW-0472">Membrane</keyword>
<evidence type="ECO:0000313" key="3">
    <source>
        <dbReference type="EMBL" id="CAL1384638.1"/>
    </source>
</evidence>
<proteinExistence type="predicted"/>
<evidence type="ECO:0000313" key="4">
    <source>
        <dbReference type="Proteomes" id="UP001497516"/>
    </source>
</evidence>
<keyword evidence="2" id="KW-0812">Transmembrane</keyword>
<dbReference type="AlphaFoldDB" id="A0AAV2EGD4"/>
<evidence type="ECO:0000256" key="1">
    <source>
        <dbReference type="SAM" id="MobiDB-lite"/>
    </source>
</evidence>
<accession>A0AAV2EGD4</accession>
<name>A0AAV2EGD4_9ROSI</name>
<dbReference type="EMBL" id="OZ034817">
    <property type="protein sequence ID" value="CAL1384638.1"/>
    <property type="molecule type" value="Genomic_DNA"/>
</dbReference>
<keyword evidence="2" id="KW-1133">Transmembrane helix</keyword>
<sequence>MGIDGDSEGIDGRSSGDRSMSLGGDRCGRRGGALGMNSGGELERNSGRHHVSQPMGRHFPRLIWRYVLHVGPFPNPLALFSLVWWWGIGDINLYRRWRGCGHGRISTMIPTLSSDTAKQTVCHPPNEAHIFIAQLNSSGGHTFDPLDRISLNHKKKY</sequence>
<gene>
    <name evidence="3" type="ORF">LTRI10_LOCUS25826</name>
</gene>
<feature type="transmembrane region" description="Helical" evidence="2">
    <location>
        <begin position="63"/>
        <end position="88"/>
    </location>
</feature>
<keyword evidence="4" id="KW-1185">Reference proteome</keyword>
<feature type="region of interest" description="Disordered" evidence="1">
    <location>
        <begin position="1"/>
        <end position="53"/>
    </location>
</feature>
<dbReference type="Proteomes" id="UP001497516">
    <property type="component" value="Chromosome 4"/>
</dbReference>
<evidence type="ECO:0000256" key="2">
    <source>
        <dbReference type="SAM" id="Phobius"/>
    </source>
</evidence>
<reference evidence="3 4" key="1">
    <citation type="submission" date="2024-04" db="EMBL/GenBank/DDBJ databases">
        <authorList>
            <person name="Fracassetti M."/>
        </authorList>
    </citation>
    <scope>NUCLEOTIDE SEQUENCE [LARGE SCALE GENOMIC DNA]</scope>
</reference>
<organism evidence="3 4">
    <name type="scientific">Linum trigynum</name>
    <dbReference type="NCBI Taxonomy" id="586398"/>
    <lineage>
        <taxon>Eukaryota</taxon>
        <taxon>Viridiplantae</taxon>
        <taxon>Streptophyta</taxon>
        <taxon>Embryophyta</taxon>
        <taxon>Tracheophyta</taxon>
        <taxon>Spermatophyta</taxon>
        <taxon>Magnoliopsida</taxon>
        <taxon>eudicotyledons</taxon>
        <taxon>Gunneridae</taxon>
        <taxon>Pentapetalae</taxon>
        <taxon>rosids</taxon>
        <taxon>fabids</taxon>
        <taxon>Malpighiales</taxon>
        <taxon>Linaceae</taxon>
        <taxon>Linum</taxon>
    </lineage>
</organism>
<protein>
    <submittedName>
        <fullName evidence="3">Uncharacterized protein</fullName>
    </submittedName>
</protein>